<keyword evidence="5" id="KW-1185">Reference proteome</keyword>
<organism evidence="4 5">
    <name type="scientific">Paractinoplanes globisporus</name>
    <dbReference type="NCBI Taxonomy" id="113565"/>
    <lineage>
        <taxon>Bacteria</taxon>
        <taxon>Bacillati</taxon>
        <taxon>Actinomycetota</taxon>
        <taxon>Actinomycetes</taxon>
        <taxon>Micromonosporales</taxon>
        <taxon>Micromonosporaceae</taxon>
        <taxon>Paractinoplanes</taxon>
    </lineage>
</organism>
<dbReference type="Gene3D" id="3.40.309.10">
    <property type="entry name" value="Aldehyde Dehydrogenase, Chain A, domain 2"/>
    <property type="match status" value="1"/>
</dbReference>
<dbReference type="PANTHER" id="PTHR43353:SF3">
    <property type="entry name" value="ALDEHYDE DEHYDROGENASE-RELATED"/>
    <property type="match status" value="1"/>
</dbReference>
<evidence type="ECO:0000259" key="3">
    <source>
        <dbReference type="Pfam" id="PF00171"/>
    </source>
</evidence>
<sequence length="487" mass="49966">MSSYNPRTGASLEAPPDSTPDEVDDAVAAAVAAAAGLAAAPPHERAGWLDAIADAITANIEPLAEKADEEVALGMARLTGECGRAADTIRFYASVVREGGWLGAAIDHGPPDLRRVNVPLGPVAVFGASNFPFGFGVLGHDTATALAAGCPVIAKAHPAHPRLSAALAGLALHALGEAGAPAGSLGLVAGFAAGARLVGHPAIRAVAFTGSQRGGLALWRQAAERDEAIPVFAEMGTVNTAVVTPAGAEDFDENGFVASFTLGMGQFCTKPGLLLAPKGAGLPDRIAAALSENSPQGWLLTEQIAAAYQDGVRELEKSGARAITRTEASGTGWQAQPAVLAVSPAALRNEPTLLEEVFGPVALVAEYASNEELNEVLEVLPGSLATAVHAAGDDPDLPGLVERLSRRCGRVVVNGWPTGVAVGWAQQHGGPWPATTSPAHTSVGAAALQRFVRPVTFQDTPDAALPPALRSANPWQIPRRVDGTWER</sequence>
<feature type="region of interest" description="Disordered" evidence="2">
    <location>
        <begin position="1"/>
        <end position="22"/>
    </location>
</feature>
<dbReference type="InterPro" id="IPR016162">
    <property type="entry name" value="Ald_DH_N"/>
</dbReference>
<dbReference type="Proteomes" id="UP001602245">
    <property type="component" value="Unassembled WGS sequence"/>
</dbReference>
<dbReference type="SUPFAM" id="SSF53720">
    <property type="entry name" value="ALDH-like"/>
    <property type="match status" value="1"/>
</dbReference>
<dbReference type="RefSeq" id="WP_020510990.1">
    <property type="nucleotide sequence ID" value="NZ_JBIAZU010000007.1"/>
</dbReference>
<accession>A0ABW6WSU3</accession>
<name>A0ABW6WSU3_9ACTN</name>
<protein>
    <submittedName>
        <fullName evidence="4">Aldehyde dehydrogenase family protein</fullName>
    </submittedName>
</protein>
<dbReference type="EMBL" id="JBIAZU010000007">
    <property type="protein sequence ID" value="MFF5295291.1"/>
    <property type="molecule type" value="Genomic_DNA"/>
</dbReference>
<dbReference type="PANTHER" id="PTHR43353">
    <property type="entry name" value="SUCCINATE-SEMIALDEHYDE DEHYDROGENASE, MITOCHONDRIAL"/>
    <property type="match status" value="1"/>
</dbReference>
<dbReference type="Pfam" id="PF00171">
    <property type="entry name" value="Aldedh"/>
    <property type="match status" value="1"/>
</dbReference>
<evidence type="ECO:0000313" key="4">
    <source>
        <dbReference type="EMBL" id="MFF5295291.1"/>
    </source>
</evidence>
<dbReference type="Gene3D" id="3.40.605.10">
    <property type="entry name" value="Aldehyde Dehydrogenase, Chain A, domain 1"/>
    <property type="match status" value="1"/>
</dbReference>
<evidence type="ECO:0000256" key="2">
    <source>
        <dbReference type="SAM" id="MobiDB-lite"/>
    </source>
</evidence>
<feature type="domain" description="Aldehyde dehydrogenase" evidence="3">
    <location>
        <begin position="2"/>
        <end position="430"/>
    </location>
</feature>
<evidence type="ECO:0000313" key="5">
    <source>
        <dbReference type="Proteomes" id="UP001602245"/>
    </source>
</evidence>
<proteinExistence type="predicted"/>
<evidence type="ECO:0000256" key="1">
    <source>
        <dbReference type="ARBA" id="ARBA00023002"/>
    </source>
</evidence>
<dbReference type="InterPro" id="IPR015590">
    <property type="entry name" value="Aldehyde_DH_dom"/>
</dbReference>
<dbReference type="InterPro" id="IPR016163">
    <property type="entry name" value="Ald_DH_C"/>
</dbReference>
<dbReference type="InterPro" id="IPR016161">
    <property type="entry name" value="Ald_DH/histidinol_DH"/>
</dbReference>
<comment type="caution">
    <text evidence="4">The sequence shown here is derived from an EMBL/GenBank/DDBJ whole genome shotgun (WGS) entry which is preliminary data.</text>
</comment>
<gene>
    <name evidence="4" type="ORF">ACFY35_38145</name>
</gene>
<reference evidence="4 5" key="1">
    <citation type="submission" date="2024-10" db="EMBL/GenBank/DDBJ databases">
        <title>The Natural Products Discovery Center: Release of the First 8490 Sequenced Strains for Exploring Actinobacteria Biosynthetic Diversity.</title>
        <authorList>
            <person name="Kalkreuter E."/>
            <person name="Kautsar S.A."/>
            <person name="Yang D."/>
            <person name="Bader C.D."/>
            <person name="Teijaro C.N."/>
            <person name="Fluegel L."/>
            <person name="Davis C.M."/>
            <person name="Simpson J.R."/>
            <person name="Lauterbach L."/>
            <person name="Steele A.D."/>
            <person name="Gui C."/>
            <person name="Meng S."/>
            <person name="Li G."/>
            <person name="Viehrig K."/>
            <person name="Ye F."/>
            <person name="Su P."/>
            <person name="Kiefer A.F."/>
            <person name="Nichols A."/>
            <person name="Cepeda A.J."/>
            <person name="Yan W."/>
            <person name="Fan B."/>
            <person name="Jiang Y."/>
            <person name="Adhikari A."/>
            <person name="Zheng C.-J."/>
            <person name="Schuster L."/>
            <person name="Cowan T.M."/>
            <person name="Smanski M.J."/>
            <person name="Chevrette M.G."/>
            <person name="De Carvalho L.P.S."/>
            <person name="Shen B."/>
        </authorList>
    </citation>
    <scope>NUCLEOTIDE SEQUENCE [LARGE SCALE GENOMIC DNA]</scope>
    <source>
        <strain evidence="4 5">NPDC000087</strain>
    </source>
</reference>
<dbReference type="InterPro" id="IPR050740">
    <property type="entry name" value="Aldehyde_DH_Superfamily"/>
</dbReference>
<keyword evidence="1" id="KW-0560">Oxidoreductase</keyword>